<dbReference type="AlphaFoldDB" id="A0A830FWH1"/>
<evidence type="ECO:0000313" key="3">
    <source>
        <dbReference type="Proteomes" id="UP000656367"/>
    </source>
</evidence>
<comment type="caution">
    <text evidence="1">The sequence shown here is derived from an EMBL/GenBank/DDBJ whole genome shotgun (WGS) entry which is preliminary data.</text>
</comment>
<dbReference type="OrthoDB" id="271881at2157"/>
<organism evidence="1 3">
    <name type="scientific">Haloarcula argentinensis</name>
    <dbReference type="NCBI Taxonomy" id="43776"/>
    <lineage>
        <taxon>Archaea</taxon>
        <taxon>Methanobacteriati</taxon>
        <taxon>Methanobacteriota</taxon>
        <taxon>Stenosarchaea group</taxon>
        <taxon>Halobacteria</taxon>
        <taxon>Halobacteriales</taxon>
        <taxon>Haloarculaceae</taxon>
        <taxon>Haloarcula</taxon>
    </lineage>
</organism>
<keyword evidence="4" id="KW-1185">Reference proteome</keyword>
<protein>
    <submittedName>
        <fullName evidence="1">Uncharacterized protein</fullName>
    </submittedName>
</protein>
<name>A0A830FWH1_HALAR</name>
<dbReference type="PROSITE" id="PS51257">
    <property type="entry name" value="PROKAR_LIPOPROTEIN"/>
    <property type="match status" value="1"/>
</dbReference>
<sequence length="131" mass="14329">MDKQVQNVTCVLVLSLLVAGCVGVPASNPPSPDHSLYLENNWNESATFEITVVRQASNETVHDRSYVLDAGEEREVYNTNSSSPDGIETFEVRWMARNETGQVNITTSTCYGSAHVIIEEDGSPGTIYSIC</sequence>
<evidence type="ECO:0000313" key="1">
    <source>
        <dbReference type="EMBL" id="GGM49374.1"/>
    </source>
</evidence>
<evidence type="ECO:0000313" key="4">
    <source>
        <dbReference type="Proteomes" id="UP001248536"/>
    </source>
</evidence>
<dbReference type="EMBL" id="BMON01000004">
    <property type="protein sequence ID" value="GGM49374.1"/>
    <property type="molecule type" value="Genomic_DNA"/>
</dbReference>
<dbReference type="Proteomes" id="UP001248536">
    <property type="component" value="Unassembled WGS sequence"/>
</dbReference>
<evidence type="ECO:0000313" key="2">
    <source>
        <dbReference type="EMBL" id="MDS0255899.1"/>
    </source>
</evidence>
<dbReference type="EMBL" id="JAMQCP010000005">
    <property type="protein sequence ID" value="MDS0255899.1"/>
    <property type="molecule type" value="Genomic_DNA"/>
</dbReference>
<dbReference type="Proteomes" id="UP000656367">
    <property type="component" value="Unassembled WGS sequence"/>
</dbReference>
<reference evidence="1" key="2">
    <citation type="submission" date="2020-09" db="EMBL/GenBank/DDBJ databases">
        <authorList>
            <person name="Sun Q."/>
            <person name="Ohkuma M."/>
        </authorList>
    </citation>
    <scope>NUCLEOTIDE SEQUENCE</scope>
    <source>
        <strain evidence="1">JCM 15759</strain>
    </source>
</reference>
<reference evidence="1" key="1">
    <citation type="journal article" date="2014" name="Int. J. Syst. Evol. Microbiol.">
        <title>Complete genome sequence of Corynebacterium casei LMG S-19264T (=DSM 44701T), isolated from a smear-ripened cheese.</title>
        <authorList>
            <consortium name="US DOE Joint Genome Institute (JGI-PGF)"/>
            <person name="Walter F."/>
            <person name="Albersmeier A."/>
            <person name="Kalinowski J."/>
            <person name="Ruckert C."/>
        </authorList>
    </citation>
    <scope>NUCLEOTIDE SEQUENCE</scope>
    <source>
        <strain evidence="1">JCM 15759</strain>
    </source>
</reference>
<reference evidence="2 4" key="3">
    <citation type="submission" date="2022-06" db="EMBL/GenBank/DDBJ databases">
        <title>Haloarcula sp. a new haloarchaeum isolate from saline soil.</title>
        <authorList>
            <person name="Strakova D."/>
            <person name="Galisteo C."/>
            <person name="Sanchez-Porro C."/>
            <person name="Ventosa A."/>
        </authorList>
    </citation>
    <scope>NUCLEOTIDE SEQUENCE [LARGE SCALE GENOMIC DNA]</scope>
    <source>
        <strain evidence="2 4">JCM 15760</strain>
    </source>
</reference>
<proteinExistence type="predicted"/>
<gene>
    <name evidence="1" type="ORF">GCM10009006_33290</name>
    <name evidence="2" type="ORF">NC662_19555</name>
</gene>
<accession>A0A830FWH1</accession>
<dbReference type="RefSeq" id="WP_152422986.1">
    <property type="nucleotide sequence ID" value="NZ_BAABDY010000005.1"/>
</dbReference>